<dbReference type="InterPro" id="IPR004509">
    <property type="entry name" value="Competence_ComEA_HhH"/>
</dbReference>
<evidence type="ECO:0000256" key="1">
    <source>
        <dbReference type="SAM" id="SignalP"/>
    </source>
</evidence>
<keyword evidence="3" id="KW-1185">Reference proteome</keyword>
<evidence type="ECO:0000313" key="2">
    <source>
        <dbReference type="EMBL" id="MDE8035489.1"/>
    </source>
</evidence>
<dbReference type="Proteomes" id="UP001142444">
    <property type="component" value="Unassembled WGS sequence"/>
</dbReference>
<dbReference type="PANTHER" id="PTHR21180">
    <property type="entry name" value="ENDONUCLEASE/EXONUCLEASE/PHOSPHATASE FAMILY DOMAIN-CONTAINING PROTEIN 1"/>
    <property type="match status" value="1"/>
</dbReference>
<accession>A0A9X4JEV5</accession>
<dbReference type="Pfam" id="PF12836">
    <property type="entry name" value="HHH_3"/>
    <property type="match status" value="1"/>
</dbReference>
<dbReference type="EMBL" id="JAPHVQ010000010">
    <property type="protein sequence ID" value="MDE8035489.1"/>
    <property type="molecule type" value="Genomic_DNA"/>
</dbReference>
<proteinExistence type="predicted"/>
<dbReference type="NCBIfam" id="TIGR00426">
    <property type="entry name" value="competence protein ComEA helix-hairpin-helix repeat region"/>
    <property type="match status" value="1"/>
</dbReference>
<dbReference type="Gene3D" id="1.10.150.280">
    <property type="entry name" value="AF1531-like domain"/>
    <property type="match status" value="1"/>
</dbReference>
<name>A0A9X4JEV5_ACTEU</name>
<comment type="caution">
    <text evidence="2">The sequence shown here is derived from an EMBL/GenBank/DDBJ whole genome shotgun (WGS) entry which is preliminary data.</text>
</comment>
<dbReference type="GO" id="GO:0015628">
    <property type="term" value="P:protein secretion by the type II secretion system"/>
    <property type="evidence" value="ECO:0007669"/>
    <property type="project" value="TreeGrafter"/>
</dbReference>
<reference evidence="2" key="2">
    <citation type="journal article" date="2023" name="Pathogens">
        <title>Pathological Features and Genomic Characterization of an Actinobacillus equuli subsp. equuli Bearing Unique Virulence-Associated Genes from an Adult Horse with Pleuropneumonia.</title>
        <authorList>
            <person name="Kamali M."/>
            <person name="Carossino M."/>
            <person name="Del Piero F."/>
            <person name="Peak L."/>
            <person name="Mitchell M.S."/>
            <person name="Willette J."/>
            <person name="Baker R."/>
            <person name="Li F."/>
            <person name="Kenez A."/>
            <person name="Balasuriya U.B.R."/>
            <person name="Go Y.Y."/>
        </authorList>
    </citation>
    <scope>NUCLEOTIDE SEQUENCE</scope>
    <source>
        <strain evidence="2">4524</strain>
    </source>
</reference>
<dbReference type="AlphaFoldDB" id="A0A9X4JEV5"/>
<protein>
    <submittedName>
        <fullName evidence="2">Helix-hairpin-helix domain-containing protein</fullName>
    </submittedName>
</protein>
<sequence>MKTRSKFGLSLLIGMLSTGTFAAEKVKPTDTEPTPVVQNAQAVTGHNHAEMMTNANLVNINTATAAEIQDKLVGIGAKKAQAIVEYRTKNGAFSSLEQLTDVSGIGKATLDKNRDRIALQ</sequence>
<keyword evidence="1" id="KW-0732">Signal</keyword>
<evidence type="ECO:0000313" key="3">
    <source>
        <dbReference type="Proteomes" id="UP001142444"/>
    </source>
</evidence>
<dbReference type="PANTHER" id="PTHR21180:SF32">
    <property type="entry name" value="ENDONUCLEASE_EXONUCLEASE_PHOSPHATASE FAMILY DOMAIN-CONTAINING PROTEIN 1"/>
    <property type="match status" value="1"/>
</dbReference>
<reference evidence="2" key="1">
    <citation type="submission" date="2022-11" db="EMBL/GenBank/DDBJ databases">
        <authorList>
            <person name="Kamali M."/>
            <person name="Peak L."/>
            <person name="Go Y.Y."/>
            <person name="Balasuriya U.B.R."/>
            <person name="Carossino M."/>
        </authorList>
    </citation>
    <scope>NUCLEOTIDE SEQUENCE</scope>
    <source>
        <strain evidence="2">4524</strain>
    </source>
</reference>
<feature type="chain" id="PRO_5040866514" evidence="1">
    <location>
        <begin position="23"/>
        <end position="120"/>
    </location>
</feature>
<dbReference type="SUPFAM" id="SSF47781">
    <property type="entry name" value="RuvA domain 2-like"/>
    <property type="match status" value="1"/>
</dbReference>
<feature type="signal peptide" evidence="1">
    <location>
        <begin position="1"/>
        <end position="22"/>
    </location>
</feature>
<dbReference type="InterPro" id="IPR010994">
    <property type="entry name" value="RuvA_2-like"/>
</dbReference>
<organism evidence="2 3">
    <name type="scientific">Actinobacillus equuli subsp. equuli</name>
    <dbReference type="NCBI Taxonomy" id="202947"/>
    <lineage>
        <taxon>Bacteria</taxon>
        <taxon>Pseudomonadati</taxon>
        <taxon>Pseudomonadota</taxon>
        <taxon>Gammaproteobacteria</taxon>
        <taxon>Pasteurellales</taxon>
        <taxon>Pasteurellaceae</taxon>
        <taxon>Actinobacillus</taxon>
    </lineage>
</organism>
<gene>
    <name evidence="2" type="ORF">OQ257_10000</name>
</gene>
<dbReference type="InterPro" id="IPR051675">
    <property type="entry name" value="Endo/Exo/Phosphatase_dom_1"/>
</dbReference>
<dbReference type="RefSeq" id="WP_275218340.1">
    <property type="nucleotide sequence ID" value="NZ_CP103816.1"/>
</dbReference>
<dbReference type="GO" id="GO:0015627">
    <property type="term" value="C:type II protein secretion system complex"/>
    <property type="evidence" value="ECO:0007669"/>
    <property type="project" value="TreeGrafter"/>
</dbReference>